<feature type="compositionally biased region" description="Basic and acidic residues" evidence="2">
    <location>
        <begin position="374"/>
        <end position="388"/>
    </location>
</feature>
<dbReference type="PANTHER" id="PTHR41313">
    <property type="entry name" value="ADENINE-SPECIFIC METHYLTRANSFERASE"/>
    <property type="match status" value="1"/>
</dbReference>
<comment type="caution">
    <text evidence="4">The sequence shown here is derived from an EMBL/GenBank/DDBJ whole genome shotgun (WGS) entry which is preliminary data.</text>
</comment>
<keyword evidence="4" id="KW-0808">Transferase</keyword>
<feature type="compositionally biased region" description="Acidic residues" evidence="2">
    <location>
        <begin position="2798"/>
        <end position="2810"/>
    </location>
</feature>
<name>A0A1I0D3L1_9FIRM</name>
<keyword evidence="1" id="KW-0175">Coiled coil</keyword>
<evidence type="ECO:0000256" key="1">
    <source>
        <dbReference type="SAM" id="Coils"/>
    </source>
</evidence>
<evidence type="ECO:0000313" key="5">
    <source>
        <dbReference type="Proteomes" id="UP000182121"/>
    </source>
</evidence>
<dbReference type="InterPro" id="IPR029063">
    <property type="entry name" value="SAM-dependent_MTases_sf"/>
</dbReference>
<dbReference type="GO" id="GO:0016787">
    <property type="term" value="F:hydrolase activity"/>
    <property type="evidence" value="ECO:0007669"/>
    <property type="project" value="InterPro"/>
</dbReference>
<dbReference type="EMBL" id="FOIO01000004">
    <property type="protein sequence ID" value="SET26801.1"/>
    <property type="molecule type" value="Genomic_DNA"/>
</dbReference>
<dbReference type="SUPFAM" id="SSF53335">
    <property type="entry name" value="S-adenosyl-L-methionine-dependent methyltransferases"/>
    <property type="match status" value="1"/>
</dbReference>
<feature type="region of interest" description="Disordered" evidence="2">
    <location>
        <begin position="2792"/>
        <end position="2841"/>
    </location>
</feature>
<gene>
    <name evidence="4" type="ORF">SAMN05216521_100422</name>
</gene>
<feature type="compositionally biased region" description="Basic and acidic residues" evidence="2">
    <location>
        <begin position="267"/>
        <end position="289"/>
    </location>
</feature>
<dbReference type="GO" id="GO:0005524">
    <property type="term" value="F:ATP binding"/>
    <property type="evidence" value="ECO:0007669"/>
    <property type="project" value="InterPro"/>
</dbReference>
<dbReference type="SMART" id="SM00487">
    <property type="entry name" value="DEXDc"/>
    <property type="match status" value="1"/>
</dbReference>
<protein>
    <submittedName>
        <fullName evidence="4">Adenine-specific DNA methylase, N12 class</fullName>
    </submittedName>
</protein>
<dbReference type="PANTHER" id="PTHR41313:SF1">
    <property type="entry name" value="DNA METHYLASE ADENINE-SPECIFIC DOMAIN-CONTAINING PROTEIN"/>
    <property type="match status" value="1"/>
</dbReference>
<feature type="domain" description="Helicase ATP-binding" evidence="3">
    <location>
        <begin position="1997"/>
        <end position="2268"/>
    </location>
</feature>
<dbReference type="Gene3D" id="3.40.50.300">
    <property type="entry name" value="P-loop containing nucleotide triphosphate hydrolases"/>
    <property type="match status" value="2"/>
</dbReference>
<organism evidence="4 5">
    <name type="scientific">Enterocloster clostridioformis</name>
    <dbReference type="NCBI Taxonomy" id="1531"/>
    <lineage>
        <taxon>Bacteria</taxon>
        <taxon>Bacillati</taxon>
        <taxon>Bacillota</taxon>
        <taxon>Clostridia</taxon>
        <taxon>Lachnospirales</taxon>
        <taxon>Lachnospiraceae</taxon>
        <taxon>Enterocloster</taxon>
    </lineage>
</organism>
<reference evidence="4 5" key="1">
    <citation type="submission" date="2016-10" db="EMBL/GenBank/DDBJ databases">
        <authorList>
            <person name="Varghese N."/>
            <person name="Submissions S."/>
        </authorList>
    </citation>
    <scope>NUCLEOTIDE SEQUENCE [LARGE SCALE GENOMIC DNA]</scope>
    <source>
        <strain evidence="4 5">NLAE-zl-C196</strain>
    </source>
</reference>
<evidence type="ECO:0000256" key="2">
    <source>
        <dbReference type="SAM" id="MobiDB-lite"/>
    </source>
</evidence>
<dbReference type="Proteomes" id="UP000182121">
    <property type="component" value="Unassembled WGS sequence"/>
</dbReference>
<dbReference type="InterPro" id="IPR027417">
    <property type="entry name" value="P-loop_NTPase"/>
</dbReference>
<dbReference type="Gene3D" id="3.40.50.150">
    <property type="entry name" value="Vaccinia Virus protein VP39"/>
    <property type="match status" value="1"/>
</dbReference>
<keyword evidence="4" id="KW-0489">Methyltransferase</keyword>
<accession>A0A1I0D3L1</accession>
<dbReference type="GO" id="GO:0003677">
    <property type="term" value="F:DNA binding"/>
    <property type="evidence" value="ECO:0007669"/>
    <property type="project" value="InterPro"/>
</dbReference>
<feature type="region of interest" description="Disordered" evidence="2">
    <location>
        <begin position="875"/>
        <end position="929"/>
    </location>
</feature>
<dbReference type="InterPro" id="IPR052933">
    <property type="entry name" value="DNA_Protect_Modify"/>
</dbReference>
<dbReference type="InterPro" id="IPR006935">
    <property type="entry name" value="Helicase/UvrB_N"/>
</dbReference>
<feature type="compositionally biased region" description="Basic and acidic residues" evidence="2">
    <location>
        <begin position="2811"/>
        <end position="2841"/>
    </location>
</feature>
<feature type="region of interest" description="Disordered" evidence="2">
    <location>
        <begin position="267"/>
        <end position="391"/>
    </location>
</feature>
<evidence type="ECO:0000259" key="3">
    <source>
        <dbReference type="SMART" id="SM00487"/>
    </source>
</evidence>
<evidence type="ECO:0000313" key="4">
    <source>
        <dbReference type="EMBL" id="SET26801.1"/>
    </source>
</evidence>
<dbReference type="SUPFAM" id="SSF52540">
    <property type="entry name" value="P-loop containing nucleoside triphosphate hydrolases"/>
    <property type="match status" value="2"/>
</dbReference>
<dbReference type="GO" id="GO:0032259">
    <property type="term" value="P:methylation"/>
    <property type="evidence" value="ECO:0007669"/>
    <property type="project" value="UniProtKB-KW"/>
</dbReference>
<sequence>MALNEPLQADGAAVVPFPSKAAYYTQMAEEAARQVTGSREQWTAFLTTAARLYKYPYNEQLMIYKQRPDATACAEYDLWNKTMRRYVRRGSKGIALVDNTGSRPKLRYVFDVSDTGERENSRPVNLWSMREEYVPAVQDVLERAYGVGAGAGLEEQIGGIASRLAAEYWEENKDSILGIVDDSFLYGYDEFNVGVSFRRAAETSIKYMLCSRCVEDPESCFEPEDFMDVFDFNTQAASNVLGAAVSEASSQVFREVERAIRTYERTKQIEQAEERSRKNDRTDLHEGRGLPDPGHPVGGNGGPSAGQVRQDAEGVPGGEQQAPLQPPDADREAVPAPVGGAGDGHRPDEAVDGGTAGGGPGAGQKDPADGLGAAHERTESAGGGDRDGGTYQQLTLEGLFPSEMEQISMIDRQAESEKPSAFAMPKKEEQAPAEAPAPAFSIPDAEIERILRHGSPYDGGKLRIAALYSQENTPDERVEYLKGEYGTNSGQSWQFSDGSRGGVQTRPQGLVIRDASHNAEVRLRWSEVEKRLGALIQNGQYLSGPDKQRYAALEKNYAEFGAVPLPAPGHGFPPTPADIYERYYPVIRDALLRDTAYRNACDNNDKETAYVEGGKAIEQAALTIQDTGFMRLYFDVPEYRSRLHQSLLDETYEAMTAAPELPDPPDRTSEMLTQAARMADGSNYAAPERFFLIETEGGYAVWDDIRDEIYVDPEGVSEEFTSEWQAEDYLLQVKEDVARREAADWLKTEEAKLPPLKYGIGDPFTIYSEDGTKEIVLTSITDGDVFYVYPDEPGRDQVFMDREMFEHSLRTGHIRDAQPKEAVQTAASYRSGDEAIVIQQYPNGQFYNHYGYDEQRRFAIATAGGFATFEEAETALRSHRPKAERVMEEPIPGTEAGQTPEGMAHEGAGKDITPAAPGTDAKSTAAPQEPTYQVGDTVYLEDTAYIVEEIGLFDVQLRDPTLAYPVLRAESKERLERMLWADVRNNAFLPGAKIEVTTPNYRVKITAEEAPVLEEQMGEAGISTARFVHENGDVTFSFAEADRDAVEHILSAQREEDSFADVEKWAADYQRQTQTAIAALEPGQRRIVDAMQTAGFFYDPLSNTALDPLIFRAGDLTGGYPTSFKTWDEAYAFIDGAELKDTPGLREQVQSVLHPDPTWAQNAHKLDVRPASDQVGPKPEVTATAETIYPGDKNGLPFDVVVERLHFGEPEHGQPEQTQQPAARNFRITDDHLGEGGPKAKFRANMDAINLLHELEFDGRDATPEEQEVLSRYVGWGGLADAFDEKKDSWAGEFRELYAALSPEEYAAARASTLNAHYTSPTVIKSIYDAVERMGFQTGNILEPSMGVGNFFGLLPESMQGSRLYGVELDSITGRIAQKLYPEADIKVAGFQTTDRRDFFDLCVGNVPFGDYKVNDKPYNRLGFSIHNYFFAKAIDQVRPGGVVALVTSRYTMDAKSPDARKYIAQRAELLGAVRLPNNAFKANAGTEVVSDILFLQKRDRPIDIEPDWVHLGQTPEGLTLNSYFVYHPEMVLGELTTESTQYGREECTVAPTPGADLAEQLREAVSHIHGSYQAVERDEADIADEAAERGAIPADPDVKNFSYALVDGEVYFRENSVMKPVELSDTAKGRVAGMIGLRQLVNDLIQYQLEDYPDGDIQAKQAELNAAYDAFYAKFGTINSSANARVFDEDSSYYLLCSLENIDEDGRLESKADMFTKRTIRPERHITSVDTPSEALAVSIGERGRVDLRFMSELLGTPGEYGRIAEELQGVIFRDPREAVADDPLRGWHTADDYLSGNVRDKLMVARMAAATDPAYAVNVAALEQAQPKDLDASEIDVRLGATWIDKDYIQQFMEETFDTPWRLRNAVQVKYSPSTAEWQVTGKNATGRHDVMAYMTYGTDRASAYRILEDTLNLRDVRIYDTIEDADGKQKRVLNKKETTLAQQKQQAIKDAFRDWVWRDPRRREDLVRTYNELFNSTRPREYDGSHIVLGGMNPDITLREHQRGAIAHVLYGGNTLLAHEVGAGKTFEMAASAMEAKRLGLCQKSLFVVPNHLTLQWASEFLRLYPSAKILVATKKDFETANRKKFCARIATGDYDGVIIGHSQFEKIPISAERQERILQEQIDEITDAISEMKAMRGESFTIKQLEKTRRSLEARMEKLQAAERKDDVITFEQLGVDRLFVDEAHAFKNLFLYTKMRNVAGLSTSEAQKSSDMFMKCQYMDELTGGKGTVFATGTPVSNSMTELYTMMRYLQHGTLRQKGLTHFDQWASTFGETTTAIELAPEGTGYRARTRFAKFFNLPELMNMFKEVADIKTADQLRLPVPEAKFETVVVQPSEIQKEMVADLSERAAAVHSGNIDPSVDNMLKITSDGRKIGLDQRLMNPLLPDDPSSKLNACVQNVLRIWEEGQADKLTQLLFCDLSTPKGDGTFNVYEDIRDKLVAAGVPREEIAFIHDADTEAKKKELFGKVRTGEVRVLLGSTQKMGAGTNVQDRLVAVHHLDVGWRPADMTQRNGRIIRQGNRNKQVQIFQYVTEGTFDAYLYQTLENKQKFISQIMTSKSPVRSCDDVDEQALSYAEIKALCAGNPLIREKMDLDVDVAKLKVLRADYQSKHFRLEDQLLKYFPAEIEAQQSRNRGFEADMKTVEAHPLPEEGFVGMEVGGKHYTEKADAGDAILALCKEIKSTEGIPIGSYRGFQMELSYNTFEKQFQITMKGEMSHHVSLGTDARGNLTRLDNALAGIPGRLERGQEQLENLRNQQAAAQVELTKPFPQEAELAEKSARLAELDAALSMDESISQDEAEVSEEVGEGERPSVLEDLKKRAAEIPPDKKPGKELERE</sequence>
<proteinExistence type="predicted"/>
<dbReference type="Pfam" id="PF04851">
    <property type="entry name" value="ResIII"/>
    <property type="match status" value="1"/>
</dbReference>
<dbReference type="InterPro" id="IPR014001">
    <property type="entry name" value="Helicase_ATP-bd"/>
</dbReference>
<feature type="coiled-coil region" evidence="1">
    <location>
        <begin position="2115"/>
        <end position="2169"/>
    </location>
</feature>
<dbReference type="GO" id="GO:0008168">
    <property type="term" value="F:methyltransferase activity"/>
    <property type="evidence" value="ECO:0007669"/>
    <property type="project" value="UniProtKB-KW"/>
</dbReference>